<evidence type="ECO:0000313" key="10">
    <source>
        <dbReference type="EMBL" id="MCP2331501.1"/>
    </source>
</evidence>
<comment type="similarity">
    <text evidence="2">Belongs to the AzlC family.</text>
</comment>
<dbReference type="PANTHER" id="PTHR34979:SF1">
    <property type="entry name" value="INNER MEMBRANE PROTEIN YGAZ"/>
    <property type="match status" value="1"/>
</dbReference>
<dbReference type="EMBL" id="AUBJ02000001">
    <property type="protein sequence ID" value="MCP2331501.1"/>
    <property type="molecule type" value="Genomic_DNA"/>
</dbReference>
<proteinExistence type="inferred from homology"/>
<evidence type="ECO:0000256" key="3">
    <source>
        <dbReference type="ARBA" id="ARBA00022448"/>
    </source>
</evidence>
<feature type="transmembrane region" description="Helical" evidence="9">
    <location>
        <begin position="46"/>
        <end position="74"/>
    </location>
</feature>
<keyword evidence="3" id="KW-0813">Transport</keyword>
<keyword evidence="7 9" id="KW-0472">Membrane</keyword>
<evidence type="ECO:0000256" key="2">
    <source>
        <dbReference type="ARBA" id="ARBA00010735"/>
    </source>
</evidence>
<protein>
    <submittedName>
        <fullName evidence="10">AzlC protein</fullName>
    </submittedName>
</protein>
<dbReference type="Pfam" id="PF03591">
    <property type="entry name" value="AzlC"/>
    <property type="match status" value="1"/>
</dbReference>
<evidence type="ECO:0000256" key="5">
    <source>
        <dbReference type="ARBA" id="ARBA00022692"/>
    </source>
</evidence>
<organism evidence="10 11">
    <name type="scientific">Actinoalloteichus caeruleus DSM 43889</name>
    <dbReference type="NCBI Taxonomy" id="1120930"/>
    <lineage>
        <taxon>Bacteria</taxon>
        <taxon>Bacillati</taxon>
        <taxon>Actinomycetota</taxon>
        <taxon>Actinomycetes</taxon>
        <taxon>Pseudonocardiales</taxon>
        <taxon>Pseudonocardiaceae</taxon>
        <taxon>Actinoalloteichus</taxon>
        <taxon>Actinoalloteichus cyanogriseus</taxon>
    </lineage>
</organism>
<keyword evidence="6 9" id="KW-1133">Transmembrane helix</keyword>
<feature type="region of interest" description="Disordered" evidence="8">
    <location>
        <begin position="78"/>
        <end position="112"/>
    </location>
</feature>
<reference evidence="10 11" key="2">
    <citation type="submission" date="2022-06" db="EMBL/GenBank/DDBJ databases">
        <title>Genomic Encyclopedia of Type Strains, Phase I: the one thousand microbial genomes (KMG-I) project.</title>
        <authorList>
            <person name="Kyrpides N."/>
        </authorList>
    </citation>
    <scope>NUCLEOTIDE SEQUENCE [LARGE SCALE GENOMIC DNA]</scope>
    <source>
        <strain evidence="10 11">DSM 43889</strain>
    </source>
</reference>
<sequence length="112" mass="11325">MVSPWTRRRGPVLEPEARRDIAAMAVAVGVVGLSFGAIAVASGLSIWLAVLMSLLVFAGGSQFMAVGVVAAGALRWPRSPPGSSSTPATCPSAWPSATSSGADSPRSWSAAT</sequence>
<gene>
    <name evidence="10" type="ORF">G443_001771</name>
</gene>
<dbReference type="Proteomes" id="UP000791080">
    <property type="component" value="Unassembled WGS sequence"/>
</dbReference>
<evidence type="ECO:0000313" key="11">
    <source>
        <dbReference type="Proteomes" id="UP000791080"/>
    </source>
</evidence>
<evidence type="ECO:0000256" key="8">
    <source>
        <dbReference type="SAM" id="MobiDB-lite"/>
    </source>
</evidence>
<evidence type="ECO:0000256" key="6">
    <source>
        <dbReference type="ARBA" id="ARBA00022989"/>
    </source>
</evidence>
<accession>A0ABT1JH57</accession>
<evidence type="ECO:0000256" key="7">
    <source>
        <dbReference type="ARBA" id="ARBA00023136"/>
    </source>
</evidence>
<feature type="transmembrane region" description="Helical" evidence="9">
    <location>
        <begin position="21"/>
        <end position="40"/>
    </location>
</feature>
<dbReference type="PANTHER" id="PTHR34979">
    <property type="entry name" value="INNER MEMBRANE PROTEIN YGAZ"/>
    <property type="match status" value="1"/>
</dbReference>
<keyword evidence="11" id="KW-1185">Reference proteome</keyword>
<evidence type="ECO:0000256" key="1">
    <source>
        <dbReference type="ARBA" id="ARBA00004651"/>
    </source>
</evidence>
<comment type="caution">
    <text evidence="10">The sequence shown here is derived from an EMBL/GenBank/DDBJ whole genome shotgun (WGS) entry which is preliminary data.</text>
</comment>
<keyword evidence="5 9" id="KW-0812">Transmembrane</keyword>
<comment type="subcellular location">
    <subcellularLocation>
        <location evidence="1">Cell membrane</location>
        <topology evidence="1">Multi-pass membrane protein</topology>
    </subcellularLocation>
</comment>
<name>A0ABT1JH57_ACTCY</name>
<dbReference type="InterPro" id="IPR011606">
    <property type="entry name" value="Brnchd-chn_aa_trnsp_permease"/>
</dbReference>
<keyword evidence="4" id="KW-1003">Cell membrane</keyword>
<feature type="compositionally biased region" description="Polar residues" evidence="8">
    <location>
        <begin position="81"/>
        <end position="112"/>
    </location>
</feature>
<evidence type="ECO:0000256" key="4">
    <source>
        <dbReference type="ARBA" id="ARBA00022475"/>
    </source>
</evidence>
<reference evidence="10 11" key="1">
    <citation type="submission" date="2013-07" db="EMBL/GenBank/DDBJ databases">
        <authorList>
            <consortium name="DOE Joint Genome Institute"/>
            <person name="Reeve W."/>
            <person name="Huntemann M."/>
            <person name="Han J."/>
            <person name="Chen A."/>
            <person name="Kyrpides N."/>
            <person name="Mavromatis K."/>
            <person name="Markowitz V."/>
            <person name="Palaniappan K."/>
            <person name="Ivanova N."/>
            <person name="Schaumberg A."/>
            <person name="Pati A."/>
            <person name="Liolios K."/>
            <person name="Nordberg H.P."/>
            <person name="Cantor M.N."/>
            <person name="Hua S.X."/>
            <person name="Woyke T."/>
        </authorList>
    </citation>
    <scope>NUCLEOTIDE SEQUENCE [LARGE SCALE GENOMIC DNA]</scope>
    <source>
        <strain evidence="10 11">DSM 43889</strain>
    </source>
</reference>
<evidence type="ECO:0000256" key="9">
    <source>
        <dbReference type="SAM" id="Phobius"/>
    </source>
</evidence>